<proteinExistence type="predicted"/>
<accession>A0A2J6PK64</accession>
<keyword evidence="3" id="KW-1185">Reference proteome</keyword>
<name>A0A2J6PK64_9HELO</name>
<sequence length="67" mass="7675">MPDKGKERLYRDVYATSMGERPPPPQKTKTRDESPKTGFDCLKNLPSKKDTTLIIIYMLLNYCVPAL</sequence>
<evidence type="ECO:0000256" key="1">
    <source>
        <dbReference type="SAM" id="MobiDB-lite"/>
    </source>
</evidence>
<protein>
    <submittedName>
        <fullName evidence="2">Uncharacterized protein</fullName>
    </submittedName>
</protein>
<feature type="region of interest" description="Disordered" evidence="1">
    <location>
        <begin position="1"/>
        <end position="36"/>
    </location>
</feature>
<dbReference type="AlphaFoldDB" id="A0A2J6PK64"/>
<gene>
    <name evidence="2" type="ORF">NA56DRAFT_650969</name>
</gene>
<dbReference type="Proteomes" id="UP000235672">
    <property type="component" value="Unassembled WGS sequence"/>
</dbReference>
<evidence type="ECO:0000313" key="3">
    <source>
        <dbReference type="Proteomes" id="UP000235672"/>
    </source>
</evidence>
<evidence type="ECO:0000313" key="2">
    <source>
        <dbReference type="EMBL" id="PMD14397.1"/>
    </source>
</evidence>
<organism evidence="2 3">
    <name type="scientific">Hyaloscypha hepaticicola</name>
    <dbReference type="NCBI Taxonomy" id="2082293"/>
    <lineage>
        <taxon>Eukaryota</taxon>
        <taxon>Fungi</taxon>
        <taxon>Dikarya</taxon>
        <taxon>Ascomycota</taxon>
        <taxon>Pezizomycotina</taxon>
        <taxon>Leotiomycetes</taxon>
        <taxon>Helotiales</taxon>
        <taxon>Hyaloscyphaceae</taxon>
        <taxon>Hyaloscypha</taxon>
    </lineage>
</organism>
<dbReference type="EMBL" id="KZ613522">
    <property type="protein sequence ID" value="PMD14397.1"/>
    <property type="molecule type" value="Genomic_DNA"/>
</dbReference>
<feature type="compositionally biased region" description="Basic and acidic residues" evidence="1">
    <location>
        <begin position="1"/>
        <end position="11"/>
    </location>
</feature>
<reference evidence="2 3" key="1">
    <citation type="submission" date="2016-05" db="EMBL/GenBank/DDBJ databases">
        <title>A degradative enzymes factory behind the ericoid mycorrhizal symbiosis.</title>
        <authorList>
            <consortium name="DOE Joint Genome Institute"/>
            <person name="Martino E."/>
            <person name="Morin E."/>
            <person name="Grelet G."/>
            <person name="Kuo A."/>
            <person name="Kohler A."/>
            <person name="Daghino S."/>
            <person name="Barry K."/>
            <person name="Choi C."/>
            <person name="Cichocki N."/>
            <person name="Clum A."/>
            <person name="Copeland A."/>
            <person name="Hainaut M."/>
            <person name="Haridas S."/>
            <person name="Labutti K."/>
            <person name="Lindquist E."/>
            <person name="Lipzen A."/>
            <person name="Khouja H.-R."/>
            <person name="Murat C."/>
            <person name="Ohm R."/>
            <person name="Olson A."/>
            <person name="Spatafora J."/>
            <person name="Veneault-Fourrey C."/>
            <person name="Henrissat B."/>
            <person name="Grigoriev I."/>
            <person name="Martin F."/>
            <person name="Perotto S."/>
        </authorList>
    </citation>
    <scope>NUCLEOTIDE SEQUENCE [LARGE SCALE GENOMIC DNA]</scope>
    <source>
        <strain evidence="2 3">UAMH 7357</strain>
    </source>
</reference>